<dbReference type="InterPro" id="IPR027417">
    <property type="entry name" value="P-loop_NTPase"/>
</dbReference>
<dbReference type="PROSITE" id="PS51194">
    <property type="entry name" value="HELICASE_CTER"/>
    <property type="match status" value="1"/>
</dbReference>
<dbReference type="InterPro" id="IPR005118">
    <property type="entry name" value="TRCF_C"/>
</dbReference>
<dbReference type="NCBIfam" id="TIGR00580">
    <property type="entry name" value="mfd"/>
    <property type="match status" value="1"/>
</dbReference>
<dbReference type="SUPFAM" id="SSF52540">
    <property type="entry name" value="P-loop containing nucleoside triphosphate hydrolases"/>
    <property type="match status" value="4"/>
</dbReference>
<comment type="similarity">
    <text evidence="10 13">In the N-terminal section; belongs to the UvrB family.</text>
</comment>
<dbReference type="Gene3D" id="2.40.10.170">
    <property type="match status" value="1"/>
</dbReference>
<dbReference type="InterPro" id="IPR011545">
    <property type="entry name" value="DEAD/DEAH_box_helicase_dom"/>
</dbReference>
<dbReference type="GO" id="GO:0003678">
    <property type="term" value="F:DNA helicase activity"/>
    <property type="evidence" value="ECO:0007669"/>
    <property type="project" value="TreeGrafter"/>
</dbReference>
<keyword evidence="17" id="KW-1185">Reference proteome</keyword>
<evidence type="ECO:0000256" key="9">
    <source>
        <dbReference type="ARBA" id="ARBA00023204"/>
    </source>
</evidence>
<keyword evidence="5 13" id="KW-0378">Hydrolase</keyword>
<evidence type="ECO:0000256" key="8">
    <source>
        <dbReference type="ARBA" id="ARBA00023125"/>
    </source>
</evidence>
<dbReference type="Pfam" id="PF17757">
    <property type="entry name" value="UvrB_inter"/>
    <property type="match status" value="1"/>
</dbReference>
<evidence type="ECO:0000256" key="2">
    <source>
        <dbReference type="ARBA" id="ARBA00022490"/>
    </source>
</evidence>
<dbReference type="Pfam" id="PF02559">
    <property type="entry name" value="CarD_TRCF_RID"/>
    <property type="match status" value="1"/>
</dbReference>
<evidence type="ECO:0000313" key="16">
    <source>
        <dbReference type="EMBL" id="ODA30764.1"/>
    </source>
</evidence>
<dbReference type="Gene3D" id="3.40.50.300">
    <property type="entry name" value="P-loop containing nucleotide triphosphate hydrolases"/>
    <property type="match status" value="2"/>
</dbReference>
<feature type="domain" description="Helicase C-terminal" evidence="15">
    <location>
        <begin position="749"/>
        <end position="903"/>
    </location>
</feature>
<evidence type="ECO:0000313" key="17">
    <source>
        <dbReference type="Proteomes" id="UP000094828"/>
    </source>
</evidence>
<dbReference type="GO" id="GO:0000716">
    <property type="term" value="P:transcription-coupled nucleotide-excision repair, DNA damage recognition"/>
    <property type="evidence" value="ECO:0007669"/>
    <property type="project" value="UniProtKB-UniRule"/>
</dbReference>
<evidence type="ECO:0000256" key="1">
    <source>
        <dbReference type="ARBA" id="ARBA00004496"/>
    </source>
</evidence>
<keyword evidence="9 13" id="KW-0234">DNA repair</keyword>
<keyword evidence="3 13" id="KW-0547">Nucleotide-binding</keyword>
<protein>
    <recommendedName>
        <fullName evidence="12 13">Transcription-repair-coupling factor</fullName>
        <shortName evidence="13">TRCF</shortName>
        <ecNumber evidence="13">3.6.4.-</ecNumber>
    </recommendedName>
</protein>
<evidence type="ECO:0000256" key="12">
    <source>
        <dbReference type="ARBA" id="ARBA00070128"/>
    </source>
</evidence>
<organism evidence="16 17">
    <name type="scientific">Planctopirus hydrillae</name>
    <dbReference type="NCBI Taxonomy" id="1841610"/>
    <lineage>
        <taxon>Bacteria</taxon>
        <taxon>Pseudomonadati</taxon>
        <taxon>Planctomycetota</taxon>
        <taxon>Planctomycetia</taxon>
        <taxon>Planctomycetales</taxon>
        <taxon>Planctomycetaceae</taxon>
        <taxon>Planctopirus</taxon>
    </lineage>
</organism>
<dbReference type="PANTHER" id="PTHR47964">
    <property type="entry name" value="ATP-DEPENDENT DNA HELICASE HOMOLOG RECG, CHLOROPLASTIC"/>
    <property type="match status" value="1"/>
</dbReference>
<evidence type="ECO:0000256" key="11">
    <source>
        <dbReference type="ARBA" id="ARBA00061399"/>
    </source>
</evidence>
<evidence type="ECO:0000256" key="6">
    <source>
        <dbReference type="ARBA" id="ARBA00022806"/>
    </source>
</evidence>
<comment type="caution">
    <text evidence="16">The sequence shown here is derived from an EMBL/GenBank/DDBJ whole genome shotgun (WGS) entry which is preliminary data.</text>
</comment>
<dbReference type="CDD" id="cd17991">
    <property type="entry name" value="DEXHc_TRCF"/>
    <property type="match status" value="1"/>
</dbReference>
<dbReference type="InterPro" id="IPR001650">
    <property type="entry name" value="Helicase_C-like"/>
</dbReference>
<dbReference type="GO" id="GO:0016787">
    <property type="term" value="F:hydrolase activity"/>
    <property type="evidence" value="ECO:0007669"/>
    <property type="project" value="UniProtKB-KW"/>
</dbReference>
<dbReference type="HAMAP" id="MF_00969">
    <property type="entry name" value="TRCF"/>
    <property type="match status" value="1"/>
</dbReference>
<dbReference type="SMART" id="SM01058">
    <property type="entry name" value="CarD_TRCF"/>
    <property type="match status" value="1"/>
</dbReference>
<dbReference type="GO" id="GO:0005524">
    <property type="term" value="F:ATP binding"/>
    <property type="evidence" value="ECO:0007669"/>
    <property type="project" value="UniProtKB-UniRule"/>
</dbReference>
<dbReference type="RefSeq" id="WP_068848303.1">
    <property type="nucleotide sequence ID" value="NZ_LYDR01000103.1"/>
</dbReference>
<dbReference type="SMART" id="SM00490">
    <property type="entry name" value="HELICc"/>
    <property type="match status" value="1"/>
</dbReference>
<dbReference type="InterPro" id="IPR014001">
    <property type="entry name" value="Helicase_ATP-bd"/>
</dbReference>
<dbReference type="FunFam" id="3.40.50.300:FF:000546">
    <property type="entry name" value="Transcription-repair-coupling factor"/>
    <property type="match status" value="1"/>
</dbReference>
<dbReference type="OrthoDB" id="9804325at2"/>
<name>A0A1C3EC44_9PLAN</name>
<sequence>MSDSPSLQSLVPRLRQHPGIQAILDSLRQGNSGTVDGAWGSSCALTTACVATSTSGPVIVILPRARDIEDFAGDLTSFLGQPPLVFPAWESLPSEQSTSDPIHGERLRLLKQLESEAPPQLVLTSIAATLQPVPARQSRQKSMRHFRVGDELPLESTSEWLISLGFERVLAIETRGEFSIHGGIVDLWTADLEHPIRIELFGDEIESIRTFDVESQRKLADLDEIEVSVLDLRRLPQEQMPTSLDDPFPTEHFSGSWPKNTVVVLVDHADVRQEAQAYLERLGDRRGMFSSESSLQKMLQFPSLNIAPLLADGFDTTCHLQVESVERLTGPKTEALRELCTILQPDEQVLLACHNAAAIERMQELLDGLEEAQKPRIRLCEGTITRGFRLTWERLVVLSDHELFGRVEVRRTATRTRLETRAIDSFLDLNEGDLVVHLSHGIGRFLGMQILAKGDQSEEHMHLEFKDGAKLFVPVALIHLVQKYVGGQKTAPELSKLGGTAWAQKKKRVAEAVTDMAADMLRLQAERELQPGIAFPPDSHWMEEFEASFPYIETVDQSKAIFDIKRDMERPRPMERLICGDVGFGKTEVAMRAAFKAVDGGKQVAVLVPTTVLAEQHYRSFTSRFAEFPINIGQLSRFRTKTEQKLTLSGLMDGSVDLVIGTHRLVQSDVHFKDLGLLIIDEEQRFGVEAKERLKKLRTQTDILTLSATPIPRTLHLSLIGVRDISNLETPPQDRMAIETRICRFDPTLIRQAIVRELNRGGQVYFVHNRVYNIQTMAERIRSIVPEAQVGVVHGQMNEHEMEEAMLGFVRGDLDVLVATTIIESGLDIPNANTIFINQAEHYGLAEMHQLRGRVGRYKHRAYCYLMVEEGKILSPQATKRLKAIEEFSELGAGFKISMRDLEIRGAGNILGTEQSGHIAIVGYELYCQLLENAVRALKREPLKEHRHVDVDLPISAFIPSEYVPPGRLKIEMYRKLSQVVSIEELRQYETEIKDRFGPVPKPAQRMIDLREIQLLASRWSIDRIHLEGGYCVFSYRLPRKIDKLAQETPFTLRVVDDRQAHLVLPRGYETGLKLLRLVRKVLDPAGEFAPRKGEDPAQVAAE</sequence>
<dbReference type="Pfam" id="PF00271">
    <property type="entry name" value="Helicase_C"/>
    <property type="match status" value="1"/>
</dbReference>
<evidence type="ECO:0000256" key="5">
    <source>
        <dbReference type="ARBA" id="ARBA00022801"/>
    </source>
</evidence>
<dbReference type="SUPFAM" id="SSF141259">
    <property type="entry name" value="CarD-like"/>
    <property type="match status" value="1"/>
</dbReference>
<keyword evidence="6" id="KW-0347">Helicase</keyword>
<proteinExistence type="inferred from homology"/>
<dbReference type="EMBL" id="LYDR01000103">
    <property type="protein sequence ID" value="ODA30764.1"/>
    <property type="molecule type" value="Genomic_DNA"/>
</dbReference>
<evidence type="ECO:0000256" key="4">
    <source>
        <dbReference type="ARBA" id="ARBA00022763"/>
    </source>
</evidence>
<dbReference type="Pfam" id="PF00270">
    <property type="entry name" value="DEAD"/>
    <property type="match status" value="1"/>
</dbReference>
<evidence type="ECO:0000256" key="7">
    <source>
        <dbReference type="ARBA" id="ARBA00022840"/>
    </source>
</evidence>
<dbReference type="GO" id="GO:0006355">
    <property type="term" value="P:regulation of DNA-templated transcription"/>
    <property type="evidence" value="ECO:0007669"/>
    <property type="project" value="UniProtKB-UniRule"/>
</dbReference>
<dbReference type="SMART" id="SM00487">
    <property type="entry name" value="DEXDc"/>
    <property type="match status" value="1"/>
</dbReference>
<dbReference type="AlphaFoldDB" id="A0A1C3EC44"/>
<dbReference type="InterPro" id="IPR004576">
    <property type="entry name" value="Mfd"/>
</dbReference>
<dbReference type="InterPro" id="IPR037235">
    <property type="entry name" value="TRCF-like_C_D7"/>
</dbReference>
<keyword evidence="8 13" id="KW-0238">DNA-binding</keyword>
<dbReference type="Gene3D" id="3.90.1150.50">
    <property type="entry name" value="Transcription-repair-coupling factor, D7 domain"/>
    <property type="match status" value="1"/>
</dbReference>
<dbReference type="Gene3D" id="3.30.2060.10">
    <property type="entry name" value="Penicillin-binding protein 1b domain"/>
    <property type="match status" value="1"/>
</dbReference>
<evidence type="ECO:0000259" key="14">
    <source>
        <dbReference type="PROSITE" id="PS51192"/>
    </source>
</evidence>
<comment type="similarity">
    <text evidence="11 13">In the C-terminal section; belongs to the helicase family. RecG subfamily.</text>
</comment>
<dbReference type="InterPro" id="IPR003711">
    <property type="entry name" value="CarD-like/TRCF_RID"/>
</dbReference>
<feature type="domain" description="Helicase ATP-binding" evidence="14">
    <location>
        <begin position="567"/>
        <end position="728"/>
    </location>
</feature>
<dbReference type="InterPro" id="IPR041471">
    <property type="entry name" value="UvrB_inter"/>
</dbReference>
<evidence type="ECO:0000256" key="10">
    <source>
        <dbReference type="ARBA" id="ARBA00061104"/>
    </source>
</evidence>
<evidence type="ECO:0000256" key="13">
    <source>
        <dbReference type="HAMAP-Rule" id="MF_00969"/>
    </source>
</evidence>
<accession>A0A1C3EC44</accession>
<keyword evidence="7 13" id="KW-0067">ATP-binding</keyword>
<dbReference type="GO" id="GO:0003684">
    <property type="term" value="F:damaged DNA binding"/>
    <property type="evidence" value="ECO:0007669"/>
    <property type="project" value="InterPro"/>
</dbReference>
<keyword evidence="4 13" id="KW-0227">DNA damage</keyword>
<dbReference type="GO" id="GO:0005737">
    <property type="term" value="C:cytoplasm"/>
    <property type="evidence" value="ECO:0007669"/>
    <property type="project" value="UniProtKB-SubCell"/>
</dbReference>
<evidence type="ECO:0000256" key="3">
    <source>
        <dbReference type="ARBA" id="ARBA00022741"/>
    </source>
</evidence>
<dbReference type="STRING" id="1841610.A6X21_05385"/>
<comment type="subcellular location">
    <subcellularLocation>
        <location evidence="1 13">Cytoplasm</location>
    </subcellularLocation>
</comment>
<comment type="function">
    <text evidence="13">Couples transcription and DNA repair by recognizing RNA polymerase (RNAP) stalled at DNA lesions. Mediates ATP-dependent release of RNAP and its truncated transcript from the DNA, and recruitment of nucleotide excision repair machinery to the damaged site.</text>
</comment>
<gene>
    <name evidence="13" type="primary">mfd</name>
    <name evidence="16" type="ORF">A6X21_05385</name>
</gene>
<dbReference type="InterPro" id="IPR036101">
    <property type="entry name" value="CarD-like/TRCF_RID_sf"/>
</dbReference>
<dbReference type="SUPFAM" id="SSF143517">
    <property type="entry name" value="TRCF domain-like"/>
    <property type="match status" value="1"/>
</dbReference>
<dbReference type="SMART" id="SM00982">
    <property type="entry name" value="TRCF"/>
    <property type="match status" value="1"/>
</dbReference>
<dbReference type="EC" id="3.6.4.-" evidence="13"/>
<dbReference type="Proteomes" id="UP000094828">
    <property type="component" value="Unassembled WGS sequence"/>
</dbReference>
<keyword evidence="2 13" id="KW-0963">Cytoplasm</keyword>
<dbReference type="InterPro" id="IPR047112">
    <property type="entry name" value="RecG/Mfd"/>
</dbReference>
<dbReference type="PANTHER" id="PTHR47964:SF1">
    <property type="entry name" value="ATP-DEPENDENT DNA HELICASE HOMOLOG RECG, CHLOROPLASTIC"/>
    <property type="match status" value="1"/>
</dbReference>
<evidence type="ECO:0000259" key="15">
    <source>
        <dbReference type="PROSITE" id="PS51194"/>
    </source>
</evidence>
<dbReference type="Pfam" id="PF03461">
    <property type="entry name" value="TRCF"/>
    <property type="match status" value="1"/>
</dbReference>
<dbReference type="PROSITE" id="PS51192">
    <property type="entry name" value="HELICASE_ATP_BIND_1"/>
    <property type="match status" value="1"/>
</dbReference>
<reference evidence="16 17" key="1">
    <citation type="submission" date="2016-05" db="EMBL/GenBank/DDBJ databases">
        <title>Genomic and physiological characterization of Planctopirus sp. isolated from fresh water lake.</title>
        <authorList>
            <person name="Subhash Y."/>
            <person name="Ramana C."/>
        </authorList>
    </citation>
    <scope>NUCLEOTIDE SEQUENCE [LARGE SCALE GENOMIC DNA]</scope>
    <source>
        <strain evidence="16 17">JC280</strain>
    </source>
</reference>